<comment type="caution">
    <text evidence="5">The sequence shown here is derived from an EMBL/GenBank/DDBJ whole genome shotgun (WGS) entry which is preliminary data.</text>
</comment>
<feature type="signal peptide" evidence="2">
    <location>
        <begin position="1"/>
        <end position="31"/>
    </location>
</feature>
<protein>
    <submittedName>
        <fullName evidence="5">Glycoside hydrolase</fullName>
    </submittedName>
</protein>
<keyword evidence="6" id="KW-1185">Reference proteome</keyword>
<dbReference type="EMBL" id="LGUT01000446">
    <property type="protein sequence ID" value="KOG91020.1"/>
    <property type="molecule type" value="Genomic_DNA"/>
</dbReference>
<feature type="compositionally biased region" description="Polar residues" evidence="1">
    <location>
        <begin position="38"/>
        <end position="50"/>
    </location>
</feature>
<feature type="chain" id="PRO_5046500113" evidence="2">
    <location>
        <begin position="32"/>
        <end position="744"/>
    </location>
</feature>
<feature type="domain" description="Glucosidase YgjK N-terminal" evidence="3">
    <location>
        <begin position="83"/>
        <end position="320"/>
    </location>
</feature>
<dbReference type="PROSITE" id="PS51318">
    <property type="entry name" value="TAT"/>
    <property type="match status" value="1"/>
</dbReference>
<name>A0ABR5JC70_9ACTN</name>
<dbReference type="PANTHER" id="PTHR23403:SF1">
    <property type="entry name" value="TREHALASE"/>
    <property type="match status" value="1"/>
</dbReference>
<organism evidence="5 6">
    <name type="scientific">Streptomyces varsoviensis</name>
    <dbReference type="NCBI Taxonomy" id="67373"/>
    <lineage>
        <taxon>Bacteria</taxon>
        <taxon>Bacillati</taxon>
        <taxon>Actinomycetota</taxon>
        <taxon>Actinomycetes</taxon>
        <taxon>Kitasatosporales</taxon>
        <taxon>Streptomycetaceae</taxon>
        <taxon>Streptomyces</taxon>
    </lineage>
</organism>
<dbReference type="GO" id="GO:0016787">
    <property type="term" value="F:hydrolase activity"/>
    <property type="evidence" value="ECO:0007669"/>
    <property type="project" value="UniProtKB-KW"/>
</dbReference>
<dbReference type="Gene3D" id="2.70.98.50">
    <property type="entry name" value="putative glycoside hydrolase family protein from bacillus halodurans"/>
    <property type="match status" value="1"/>
</dbReference>
<dbReference type="PANTHER" id="PTHR23403">
    <property type="entry name" value="TREHALASE"/>
    <property type="match status" value="1"/>
</dbReference>
<reference evidence="5 6" key="1">
    <citation type="submission" date="2015-07" db="EMBL/GenBank/DDBJ databases">
        <authorList>
            <person name="Ju K.-S."/>
            <person name="Doroghazi J.R."/>
            <person name="Metcalf W.W."/>
        </authorList>
    </citation>
    <scope>NUCLEOTIDE SEQUENCE [LARGE SCALE GENOMIC DNA]</scope>
    <source>
        <strain evidence="5 6">NRRL B-3589</strain>
    </source>
</reference>
<keyword evidence="2" id="KW-0732">Signal</keyword>
<dbReference type="InterPro" id="IPR048450">
    <property type="entry name" value="YgjK_N"/>
</dbReference>
<dbReference type="InterPro" id="IPR008928">
    <property type="entry name" value="6-hairpin_glycosidase_sf"/>
</dbReference>
<feature type="region of interest" description="Disordered" evidence="1">
    <location>
        <begin position="31"/>
        <end position="55"/>
    </location>
</feature>
<proteinExistence type="predicted"/>
<dbReference type="SUPFAM" id="SSF48208">
    <property type="entry name" value="Six-hairpin glycosidases"/>
    <property type="match status" value="1"/>
</dbReference>
<dbReference type="Pfam" id="PF21152">
    <property type="entry name" value="YgjK_N"/>
    <property type="match status" value="1"/>
</dbReference>
<dbReference type="InterPro" id="IPR006311">
    <property type="entry name" value="TAT_signal"/>
</dbReference>
<dbReference type="InterPro" id="IPR012341">
    <property type="entry name" value="6hp_glycosidase-like_sf"/>
</dbReference>
<dbReference type="Pfam" id="PF22422">
    <property type="entry name" value="MGH1-like_GH"/>
    <property type="match status" value="1"/>
</dbReference>
<keyword evidence="5" id="KW-0378">Hydrolase</keyword>
<evidence type="ECO:0000256" key="1">
    <source>
        <dbReference type="SAM" id="MobiDB-lite"/>
    </source>
</evidence>
<evidence type="ECO:0000256" key="2">
    <source>
        <dbReference type="SAM" id="SignalP"/>
    </source>
</evidence>
<evidence type="ECO:0000313" key="5">
    <source>
        <dbReference type="EMBL" id="KOG91020.1"/>
    </source>
</evidence>
<dbReference type="InterPro" id="IPR054491">
    <property type="entry name" value="MGH1-like_GH"/>
</dbReference>
<dbReference type="InterPro" id="IPR001661">
    <property type="entry name" value="Glyco_hydro_37"/>
</dbReference>
<evidence type="ECO:0000259" key="4">
    <source>
        <dbReference type="Pfam" id="PF22422"/>
    </source>
</evidence>
<evidence type="ECO:0000313" key="6">
    <source>
        <dbReference type="Proteomes" id="UP000037020"/>
    </source>
</evidence>
<dbReference type="Gene3D" id="1.50.10.10">
    <property type="match status" value="1"/>
</dbReference>
<dbReference type="Proteomes" id="UP000037020">
    <property type="component" value="Unassembled WGS sequence"/>
</dbReference>
<feature type="domain" description="Mannosylglycerate hydrolase MGH1-like glycoside hydrolase" evidence="4">
    <location>
        <begin position="376"/>
        <end position="733"/>
    </location>
</feature>
<accession>A0ABR5JC70</accession>
<evidence type="ECO:0000259" key="3">
    <source>
        <dbReference type="Pfam" id="PF21152"/>
    </source>
</evidence>
<sequence>MPMSDLSRRRFAASSLVPLGAALLPVAPALAAEHQQPEDQQTTRPRSTTGGAVHTPEFRHGLSDLLDLHGVPATAEPPGDNPLNVFADLGAWHAYGLPAATDHDELGGFSGPMYLAEEYPWYLSRAFSRFALLDTRAHRTIALSEDRSPTIESAPGLLLQSFRVDGLRITLTLRYASNRTALVEAKVHNDGGRARTLRASWSGTLLRHTDEPIRSAPRLRATPAGVAVGFARVRSYTEYLTTTAARFEVTHATAVHTSVHGDGYRTVAREAVTVRPGRTATFVWSESYTFTEAERRRDRPAVREALAHPERVAFRGDERWREYLSRALHGVAPDRRRTAAKAVQTLVTNWRSPAGALRSDGITPSLTNKDFAGGFWAWDSWKEAASTALFAPRLAASTIESMFDYQITAASKDRPQDAGMVPDAVFYNKASTGGQNWNERNSKPPLAAWAVWQVYERGRDREFLRRMYPKLTAYHAWWYRNRDHDHNGLAEYGATVDPANDSTKERRLAAAWESGMDNAPRFDGAGVDTNTDRRGRTVGYSLAQESVDLNAYLYAEKRYLARTANALGRFAESADWHRQADRLKRQVQQRMYDPADGFFHDYGTHGRGPLTSAGKGIEGAIPLWAGVATGRQAASVRAALVDPKQFATHMPLPTVARNNPKFDPTGYWRGLVWLDQAYFAILGLREYGYHHDAERTKENLLRHARGLLGNGPIHENYQPLTGAGRNSSNFSWSAAAVLELLRQH</sequence>
<gene>
    <name evidence="5" type="ORF">ADK38_05490</name>
</gene>
<dbReference type="PRINTS" id="PR00744">
    <property type="entry name" value="GLHYDRLASE37"/>
</dbReference>